<gene>
    <name evidence="1" type="ORF">HPB50_003075</name>
</gene>
<name>A0ACB7SUH4_HYAAI</name>
<reference evidence="1" key="1">
    <citation type="submission" date="2020-05" db="EMBL/GenBank/DDBJ databases">
        <title>Large-scale comparative analyses of tick genomes elucidate their genetic diversity and vector capacities.</title>
        <authorList>
            <person name="Jia N."/>
            <person name="Wang J."/>
            <person name="Shi W."/>
            <person name="Du L."/>
            <person name="Sun Y."/>
            <person name="Zhan W."/>
            <person name="Jiang J."/>
            <person name="Wang Q."/>
            <person name="Zhang B."/>
            <person name="Ji P."/>
            <person name="Sakyi L.B."/>
            <person name="Cui X."/>
            <person name="Yuan T."/>
            <person name="Jiang B."/>
            <person name="Yang W."/>
            <person name="Lam T.T.-Y."/>
            <person name="Chang Q."/>
            <person name="Ding S."/>
            <person name="Wang X."/>
            <person name="Zhu J."/>
            <person name="Ruan X."/>
            <person name="Zhao L."/>
            <person name="Wei J."/>
            <person name="Que T."/>
            <person name="Du C."/>
            <person name="Cheng J."/>
            <person name="Dai P."/>
            <person name="Han X."/>
            <person name="Huang E."/>
            <person name="Gao Y."/>
            <person name="Liu J."/>
            <person name="Shao H."/>
            <person name="Ye R."/>
            <person name="Li L."/>
            <person name="Wei W."/>
            <person name="Wang X."/>
            <person name="Wang C."/>
            <person name="Yang T."/>
            <person name="Huo Q."/>
            <person name="Li W."/>
            <person name="Guo W."/>
            <person name="Chen H."/>
            <person name="Zhou L."/>
            <person name="Ni X."/>
            <person name="Tian J."/>
            <person name="Zhou Y."/>
            <person name="Sheng Y."/>
            <person name="Liu T."/>
            <person name="Pan Y."/>
            <person name="Xia L."/>
            <person name="Li J."/>
            <person name="Zhao F."/>
            <person name="Cao W."/>
        </authorList>
    </citation>
    <scope>NUCLEOTIDE SEQUENCE</scope>
    <source>
        <strain evidence="1">Hyas-2018</strain>
    </source>
</reference>
<evidence type="ECO:0000313" key="1">
    <source>
        <dbReference type="EMBL" id="KAH6937646.1"/>
    </source>
</evidence>
<sequence>MDDELEGEVVQEIFWAHVSLVSRAARTELLPMADAAAFYVRLYVLRPGTLAVFVALLAAVLLCQSTSDAWIRLLLRRFELLGRPDAVKQLLMRSQPVGSATERRSWELQAKHAGVFALQGRRPRMEDRFCILSDEQHDLHLYGVFDGHGGEVASDYAEQHLFSSLMPKLVEAVQRQRQQPGASGGGSVPQLLSEFSQLLTDEILQLDTDLLAILKGRHDLSGSTLLVALVHDHHLLVANVGDSRGVLADRRGQALPLSFDHKPQQLKEHKRIREAGGFITFNGVWRVAGVLATSRALGDYPLKERRLLVAQPDVLTFDLSGGNGGGAACAVLASDGLWDALSNEQAASLALQYLDEPLYGARELVVRAFNAGSLDNITALIIDLRGRSARNATLKEHKRIREAGGFITFNGVWRVAGVLATSRALGDYPLKERRLLVAQPDVLTFDLSGGNGGGAACAVLASDGLWDALSNEQAASLALQYLDEPLYGARELVVRAFNAGSLDNITALIIDLRGRSARNATVGE</sequence>
<protein>
    <submittedName>
        <fullName evidence="1">Uncharacterized protein</fullName>
    </submittedName>
</protein>
<evidence type="ECO:0000313" key="2">
    <source>
        <dbReference type="Proteomes" id="UP000821845"/>
    </source>
</evidence>
<accession>A0ACB7SUH4</accession>
<keyword evidence="2" id="KW-1185">Reference proteome</keyword>
<dbReference type="Proteomes" id="UP000821845">
    <property type="component" value="Chromosome 2"/>
</dbReference>
<dbReference type="EMBL" id="CM023482">
    <property type="protein sequence ID" value="KAH6937646.1"/>
    <property type="molecule type" value="Genomic_DNA"/>
</dbReference>
<proteinExistence type="predicted"/>
<organism evidence="1 2">
    <name type="scientific">Hyalomma asiaticum</name>
    <name type="common">Tick</name>
    <dbReference type="NCBI Taxonomy" id="266040"/>
    <lineage>
        <taxon>Eukaryota</taxon>
        <taxon>Metazoa</taxon>
        <taxon>Ecdysozoa</taxon>
        <taxon>Arthropoda</taxon>
        <taxon>Chelicerata</taxon>
        <taxon>Arachnida</taxon>
        <taxon>Acari</taxon>
        <taxon>Parasitiformes</taxon>
        <taxon>Ixodida</taxon>
        <taxon>Ixodoidea</taxon>
        <taxon>Ixodidae</taxon>
        <taxon>Hyalomminae</taxon>
        <taxon>Hyalomma</taxon>
    </lineage>
</organism>
<comment type="caution">
    <text evidence="1">The sequence shown here is derived from an EMBL/GenBank/DDBJ whole genome shotgun (WGS) entry which is preliminary data.</text>
</comment>